<dbReference type="InterPro" id="IPR014862">
    <property type="entry name" value="TrwC"/>
</dbReference>
<accession>A0A7Y9ICC5</accession>
<comment type="caution">
    <text evidence="3">The sequence shown here is derived from an EMBL/GenBank/DDBJ whole genome shotgun (WGS) entry which is preliminary data.</text>
</comment>
<dbReference type="InterPro" id="IPR027417">
    <property type="entry name" value="P-loop_NTPase"/>
</dbReference>
<evidence type="ECO:0000313" key="3">
    <source>
        <dbReference type="EMBL" id="NYE74247.1"/>
    </source>
</evidence>
<feature type="region of interest" description="Disordered" evidence="1">
    <location>
        <begin position="1367"/>
        <end position="1390"/>
    </location>
</feature>
<dbReference type="RefSeq" id="WP_179756417.1">
    <property type="nucleotide sequence ID" value="NZ_JACCBU010000001.1"/>
</dbReference>
<keyword evidence="4" id="KW-1185">Reference proteome</keyword>
<dbReference type="Pfam" id="PF08751">
    <property type="entry name" value="TrwC"/>
    <property type="match status" value="2"/>
</dbReference>
<gene>
    <name evidence="3" type="ORF">BKA15_005576</name>
</gene>
<protein>
    <recommendedName>
        <fullName evidence="2">TrwC relaxase domain-containing protein</fullName>
    </recommendedName>
</protein>
<dbReference type="Pfam" id="PF13604">
    <property type="entry name" value="AAA_30"/>
    <property type="match status" value="1"/>
</dbReference>
<dbReference type="SUPFAM" id="SSF55464">
    <property type="entry name" value="Origin of replication-binding domain, RBD-like"/>
    <property type="match status" value="2"/>
</dbReference>
<evidence type="ECO:0000256" key="1">
    <source>
        <dbReference type="SAM" id="MobiDB-lite"/>
    </source>
</evidence>
<reference evidence="3 4" key="1">
    <citation type="submission" date="2020-07" db="EMBL/GenBank/DDBJ databases">
        <title>Sequencing the genomes of 1000 actinobacteria strains.</title>
        <authorList>
            <person name="Klenk H.-P."/>
        </authorList>
    </citation>
    <scope>NUCLEOTIDE SEQUENCE [LARGE SCALE GENOMIC DNA]</scope>
    <source>
        <strain evidence="3 4">DSM 22083</strain>
    </source>
</reference>
<dbReference type="Gene3D" id="3.40.50.300">
    <property type="entry name" value="P-loop containing nucleotide triphosphate hydrolases"/>
    <property type="match status" value="1"/>
</dbReference>
<dbReference type="EMBL" id="JACCBU010000001">
    <property type="protein sequence ID" value="NYE74247.1"/>
    <property type="molecule type" value="Genomic_DNA"/>
</dbReference>
<evidence type="ECO:0000259" key="2">
    <source>
        <dbReference type="Pfam" id="PF08751"/>
    </source>
</evidence>
<dbReference type="NCBIfam" id="NF041492">
    <property type="entry name" value="MobF"/>
    <property type="match status" value="1"/>
</dbReference>
<proteinExistence type="predicted"/>
<dbReference type="Proteomes" id="UP000569914">
    <property type="component" value="Unassembled WGS sequence"/>
</dbReference>
<feature type="region of interest" description="Disordered" evidence="1">
    <location>
        <begin position="1454"/>
        <end position="1505"/>
    </location>
</feature>
<feature type="compositionally biased region" description="Basic and acidic residues" evidence="1">
    <location>
        <begin position="1454"/>
        <end position="1464"/>
    </location>
</feature>
<dbReference type="SUPFAM" id="SSF52540">
    <property type="entry name" value="P-loop containing nucleoside triphosphate hydrolases"/>
    <property type="match status" value="2"/>
</dbReference>
<feature type="domain" description="TrwC relaxase" evidence="2">
    <location>
        <begin position="212"/>
        <end position="411"/>
    </location>
</feature>
<sequence>MLTVNSGHSASYLTDAIATGRENYYTGAVTEGEPPGRWQGAGAALLGLSGEVDAQDMQALYERFLDPRADGFDDPEKWGEVDTLGHQGRHYPTEHEIYAAALEREPGADAERRAALRIEAGQKARKNVAFHDATFSVQKSVTVLHTAFEAQAVQAQKRLDDALAALAVAEQDAAGAAVQAAGAPVQAVHGVQPLEAAVRRARREVESWAAYRTAVEDAIWAGNNAALDYLSEKAGYARVGHHGGPAGRWADAHDWVVASFFQHDSRNHDPQLHIHNAILNRVPGSDGKWRTLDSRALHKYKGSAGAVAERVMEQHLTRALGVQFATRPDGAAREIVGIDQSVMDLFSSRKTAIGKKAGELVAAFESKFGRAPNALELNRLKQQATLATRRAKSHDGETVAERLDRWDQQLRAEVAGGLAAVADQALAARTEQPAGGGEWTETAVLQAALARVHETRASWNESDLTRAISDSLPDHLGNLQPGEITELLVRLTQDGVKLATPLEPERPGEAVLPDELRLANGASSYQAPGGRVYATPGHLHTEKLLHAADRSTDRRALDPATARTVIATVAEQGTELGADQAAAITGILTSGARIETLIGPAGTGKSFLLGTLANAWEDPALWGGERRRVVGLATAQIATDVLAAEGLTARNTTQWLGMQDRIAAGDARPEERAWALSAGDLVVVDESGMADTAALARIHAYAEQARAKLLLVGDHRQLSAVGAAGGMDLAAATGPRYELTETRRFAEDWEGPASLRLREHDTSVLGEYHRQGRLLDGGAVEQTEQAAGRAWLADTLEERRSLLIVDSNEQAARLSGDLRARLVDLGRVDDTRTVQLGLQGLFAGAGDVVQARENAWHLAGYAGNRRAPRNRDEFKITDVHDDGSITCAPIDRDTGRPVDGETMRLPADYVADKLALGYAYTVHAVQGVTVDTTHSVVSARTGADALYVGMSRGRHANTAHVVTLDRPDQAQTGEVLEAVHRDPQAVLATVLETDEPELSALAHAAEAADENAAIRTPGELFADACEIAIAGRTERWLDELVQAGTLTEGQRATIAAEDGAATLTRLLRRVEIAGHDPRAALVDAVERRDLDDARQITNVLHSRITDHTTTLDPTGDGYGDWIPAIEDAQWSAYLQQLAGDADARQTELGRALAAAPPQWAIESLGPVPEDKDAQEQWLDNVGKVAAHRELTGYEDPAEALGPAPKPGQVEAYASWHAAWRALGRPVADRAEAEMSTGQLRVRIAAYEREKTWAPSYVADQLAATRQTAEQRRNDAALLNAQADAATDRAERDRLLDEAGDAAALAEALEAQSAELAVADEARAAWYAHTAETRAAAERAAAELPTREDAALDEEPVTAEEWLAARREADAAEDPHREITGEHELADTEQARDQDLAAVRPEPVEVEPVADPVPDIRAETEGAVEVEDVLRVPSAEESAAAVRNAQRAIVEIRHRQTVEEQRAADEQEAERDDELARWHTDYTDQPADSRSAVRQDDDGPALELSH</sequence>
<feature type="domain" description="TrwC relaxase" evidence="2">
    <location>
        <begin position="7"/>
        <end position="182"/>
    </location>
</feature>
<evidence type="ECO:0000313" key="4">
    <source>
        <dbReference type="Proteomes" id="UP000569914"/>
    </source>
</evidence>
<name>A0A7Y9ICC5_9ACTN</name>
<organism evidence="3 4">
    <name type="scientific">Microlunatus parietis</name>
    <dbReference type="NCBI Taxonomy" id="682979"/>
    <lineage>
        <taxon>Bacteria</taxon>
        <taxon>Bacillati</taxon>
        <taxon>Actinomycetota</taxon>
        <taxon>Actinomycetes</taxon>
        <taxon>Propionibacteriales</taxon>
        <taxon>Propionibacteriaceae</taxon>
        <taxon>Microlunatus</taxon>
    </lineage>
</organism>